<evidence type="ECO:0000256" key="1">
    <source>
        <dbReference type="SAM" id="Phobius"/>
    </source>
</evidence>
<evidence type="ECO:0000313" key="2">
    <source>
        <dbReference type="EMBL" id="EST12232.1"/>
    </source>
</evidence>
<protein>
    <submittedName>
        <fullName evidence="2">Uncharacterized protein</fullName>
    </submittedName>
</protein>
<dbReference type="AlphaFoldDB" id="V6IXY4"/>
<organism evidence="2 3">
    <name type="scientific">Sporolactobacillus laevolacticus DSM 442</name>
    <dbReference type="NCBI Taxonomy" id="1395513"/>
    <lineage>
        <taxon>Bacteria</taxon>
        <taxon>Bacillati</taxon>
        <taxon>Bacillota</taxon>
        <taxon>Bacilli</taxon>
        <taxon>Bacillales</taxon>
        <taxon>Sporolactobacillaceae</taxon>
        <taxon>Sporolactobacillus</taxon>
    </lineage>
</organism>
<keyword evidence="1" id="KW-0812">Transmembrane</keyword>
<keyword evidence="3" id="KW-1185">Reference proteome</keyword>
<gene>
    <name evidence="2" type="ORF">P343_08110</name>
</gene>
<reference evidence="2 3" key="1">
    <citation type="journal article" date="2013" name="Genome Announc.">
        <title>Genome Sequence of Sporolactobacillus laevolacticus DSM442, an Efficient Polymer-Grade D-Lactate Producer from Agricultural Waste Cottonseed as a Nitrogen Source.</title>
        <authorList>
            <person name="Wang H."/>
            <person name="Wang L."/>
            <person name="Ju J."/>
            <person name="Yu B."/>
            <person name="Ma Y."/>
        </authorList>
    </citation>
    <scope>NUCLEOTIDE SEQUENCE [LARGE SCALE GENOMIC DNA]</scope>
    <source>
        <strain evidence="2 3">DSM 442</strain>
    </source>
</reference>
<name>V6IXY4_9BACL</name>
<dbReference type="EMBL" id="AWTC01000006">
    <property type="protein sequence ID" value="EST12232.1"/>
    <property type="molecule type" value="Genomic_DNA"/>
</dbReference>
<dbReference type="Proteomes" id="UP000018296">
    <property type="component" value="Unassembled WGS sequence"/>
</dbReference>
<evidence type="ECO:0000313" key="3">
    <source>
        <dbReference type="Proteomes" id="UP000018296"/>
    </source>
</evidence>
<keyword evidence="1" id="KW-1133">Transmembrane helix</keyword>
<dbReference type="RefSeq" id="WP_023509890.1">
    <property type="nucleotide sequence ID" value="NZ_AWTC01000006.1"/>
</dbReference>
<feature type="transmembrane region" description="Helical" evidence="1">
    <location>
        <begin position="28"/>
        <end position="45"/>
    </location>
</feature>
<sequence length="50" mass="5237">MLAIRILLIILAGIGVLGSQRKRDSLAFPALTFTAIFVLALTLVGPGEVS</sequence>
<accession>V6IXY4</accession>
<proteinExistence type="predicted"/>
<dbReference type="PATRIC" id="fig|1395513.3.peg.1643"/>
<dbReference type="STRING" id="1395513.P343_08110"/>
<keyword evidence="1" id="KW-0472">Membrane</keyword>
<comment type="caution">
    <text evidence="2">The sequence shown here is derived from an EMBL/GenBank/DDBJ whole genome shotgun (WGS) entry which is preliminary data.</text>
</comment>